<evidence type="ECO:0000256" key="2">
    <source>
        <dbReference type="ARBA" id="ARBA00013064"/>
    </source>
</evidence>
<evidence type="ECO:0000313" key="8">
    <source>
        <dbReference type="EMBL" id="TPX72018.1"/>
    </source>
</evidence>
<evidence type="ECO:0000259" key="7">
    <source>
        <dbReference type="PROSITE" id="PS50056"/>
    </source>
</evidence>
<comment type="similarity">
    <text evidence="1">Belongs to the protein-tyrosine phosphatase family. Non-receptor class dual specificity subfamily.</text>
</comment>
<dbReference type="GO" id="GO:0004725">
    <property type="term" value="F:protein tyrosine phosphatase activity"/>
    <property type="evidence" value="ECO:0007669"/>
    <property type="project" value="UniProtKB-EC"/>
</dbReference>
<feature type="domain" description="Tyrosine specific protein phosphatases" evidence="7">
    <location>
        <begin position="70"/>
        <end position="129"/>
    </location>
</feature>
<dbReference type="PANTHER" id="PTHR45848:SF4">
    <property type="entry name" value="DUAL SPECIFICITY PROTEIN PHOSPHATASE 12"/>
    <property type="match status" value="1"/>
</dbReference>
<dbReference type="PROSITE" id="PS50056">
    <property type="entry name" value="TYR_PHOSPHATASE_2"/>
    <property type="match status" value="1"/>
</dbReference>
<evidence type="ECO:0000256" key="4">
    <source>
        <dbReference type="ARBA" id="ARBA00022912"/>
    </source>
</evidence>
<dbReference type="InterPro" id="IPR003595">
    <property type="entry name" value="Tyr_Pase_cat"/>
</dbReference>
<evidence type="ECO:0000256" key="3">
    <source>
        <dbReference type="ARBA" id="ARBA00022801"/>
    </source>
</evidence>
<name>A0A507F9R3_9FUNG</name>
<dbReference type="InterPro" id="IPR000340">
    <property type="entry name" value="Dual-sp_phosphatase_cat-dom"/>
</dbReference>
<accession>A0A507F9R3</accession>
<dbReference type="GO" id="GO:0005634">
    <property type="term" value="C:nucleus"/>
    <property type="evidence" value="ECO:0007669"/>
    <property type="project" value="TreeGrafter"/>
</dbReference>
<keyword evidence="9" id="KW-1185">Reference proteome</keyword>
<dbReference type="CDD" id="cd14498">
    <property type="entry name" value="DSP"/>
    <property type="match status" value="1"/>
</dbReference>
<dbReference type="SUPFAM" id="SSF52799">
    <property type="entry name" value="(Phosphotyrosine protein) phosphatases II"/>
    <property type="match status" value="1"/>
</dbReference>
<dbReference type="Gene3D" id="3.90.190.10">
    <property type="entry name" value="Protein tyrosine phosphatase superfamily"/>
    <property type="match status" value="1"/>
</dbReference>
<comment type="caution">
    <text evidence="8">The sequence shown here is derived from an EMBL/GenBank/DDBJ whole genome shotgun (WGS) entry which is preliminary data.</text>
</comment>
<dbReference type="PROSITE" id="PS50054">
    <property type="entry name" value="TYR_PHOSPHATASE_DUAL"/>
    <property type="match status" value="1"/>
</dbReference>
<evidence type="ECO:0000256" key="1">
    <source>
        <dbReference type="ARBA" id="ARBA00008601"/>
    </source>
</evidence>
<dbReference type="EC" id="3.1.3.48" evidence="2"/>
<organism evidence="8 9">
    <name type="scientific">Chytriomyces confervae</name>
    <dbReference type="NCBI Taxonomy" id="246404"/>
    <lineage>
        <taxon>Eukaryota</taxon>
        <taxon>Fungi</taxon>
        <taxon>Fungi incertae sedis</taxon>
        <taxon>Chytridiomycota</taxon>
        <taxon>Chytridiomycota incertae sedis</taxon>
        <taxon>Chytridiomycetes</taxon>
        <taxon>Chytridiales</taxon>
        <taxon>Chytriomycetaceae</taxon>
        <taxon>Chytriomyces</taxon>
    </lineage>
</organism>
<feature type="active site" description="Phosphocysteine intermediate" evidence="5">
    <location>
        <position position="93"/>
    </location>
</feature>
<dbReference type="PROSITE" id="PS00383">
    <property type="entry name" value="TYR_PHOSPHATASE_1"/>
    <property type="match status" value="1"/>
</dbReference>
<dbReference type="PANTHER" id="PTHR45848">
    <property type="entry name" value="DUAL SPECIFICITY PROTEIN PHOSPHATASE 12 FAMILY MEMBER"/>
    <property type="match status" value="1"/>
</dbReference>
<reference evidence="8 9" key="1">
    <citation type="journal article" date="2019" name="Sci. Rep.">
        <title>Comparative genomics of chytrid fungi reveal insights into the obligate biotrophic and pathogenic lifestyle of Synchytrium endobioticum.</title>
        <authorList>
            <person name="van de Vossenberg B.T.L.H."/>
            <person name="Warris S."/>
            <person name="Nguyen H.D.T."/>
            <person name="van Gent-Pelzer M.P.E."/>
            <person name="Joly D.L."/>
            <person name="van de Geest H.C."/>
            <person name="Bonants P.J.M."/>
            <person name="Smith D.S."/>
            <person name="Levesque C.A."/>
            <person name="van der Lee T.A.J."/>
        </authorList>
    </citation>
    <scope>NUCLEOTIDE SEQUENCE [LARGE SCALE GENOMIC DNA]</scope>
    <source>
        <strain evidence="8 9">CBS 675.73</strain>
    </source>
</reference>
<dbReference type="InterPro" id="IPR016278">
    <property type="entry name" value="DUSP12"/>
</dbReference>
<proteinExistence type="inferred from homology"/>
<sequence>MAFPHRSIDKVSEHVFISSFHEAEDISLLTETGITHILSLGHNFTAKFHSHDITYKLIAIDDDETENALDHFDDGVEFIAAAVSQYKNVLVHCMAGVSRSATFVAAYLMKNGGSTVDAQAAVDAIRVGRSCVCPNDGFMAQLEIYHKMNCKLEKNSAAYRRFRLALAVTEQQQLGTLSKLIMTADPATQTSQTTSTNMSSNISTFRTIRCKTCRRPLLTEDSVIPHEAGSGQNAFQYRKRDTAIQRLSQQPKETACSSYCSEPMEWMLDVADGQLEGKICCPNEKCGSKLGSFSWAGIACPCGTWVAPAFMIHKQKVDVVGGLAARG</sequence>
<dbReference type="SMART" id="SM00404">
    <property type="entry name" value="PTPc_motif"/>
    <property type="match status" value="1"/>
</dbReference>
<dbReference type="Pfam" id="PF00782">
    <property type="entry name" value="DSPc"/>
    <property type="match status" value="1"/>
</dbReference>
<dbReference type="GO" id="GO:0008138">
    <property type="term" value="F:protein tyrosine/serine/threonine phosphatase activity"/>
    <property type="evidence" value="ECO:0007669"/>
    <property type="project" value="InterPro"/>
</dbReference>
<dbReference type="AlphaFoldDB" id="A0A507F9R3"/>
<evidence type="ECO:0000256" key="5">
    <source>
        <dbReference type="PIRSR" id="PIRSR000941-50"/>
    </source>
</evidence>
<dbReference type="Proteomes" id="UP000320333">
    <property type="component" value="Unassembled WGS sequence"/>
</dbReference>
<keyword evidence="4" id="KW-0904">Protein phosphatase</keyword>
<feature type="domain" description="Tyrosine-protein phosphatase" evidence="6">
    <location>
        <begin position="7"/>
        <end position="151"/>
    </location>
</feature>
<protein>
    <recommendedName>
        <fullName evidence="2">protein-tyrosine-phosphatase</fullName>
        <ecNumber evidence="2">3.1.3.48</ecNumber>
    </recommendedName>
</protein>
<gene>
    <name evidence="8" type="ORF">CcCBS67573_g05961</name>
</gene>
<dbReference type="InterPro" id="IPR016130">
    <property type="entry name" value="Tyr_Pase_AS"/>
</dbReference>
<dbReference type="PIRSF" id="PIRSF000941">
    <property type="entry name" value="DUSP12"/>
    <property type="match status" value="1"/>
</dbReference>
<dbReference type="OrthoDB" id="2017893at2759"/>
<dbReference type="InterPro" id="IPR000387">
    <property type="entry name" value="Tyr_Pase_dom"/>
</dbReference>
<dbReference type="SMART" id="SM00195">
    <property type="entry name" value="DSPc"/>
    <property type="match status" value="1"/>
</dbReference>
<dbReference type="STRING" id="246404.A0A507F9R3"/>
<keyword evidence="3" id="KW-0378">Hydrolase</keyword>
<evidence type="ECO:0000313" key="9">
    <source>
        <dbReference type="Proteomes" id="UP000320333"/>
    </source>
</evidence>
<dbReference type="InterPro" id="IPR029021">
    <property type="entry name" value="Prot-tyrosine_phosphatase-like"/>
</dbReference>
<evidence type="ECO:0000259" key="6">
    <source>
        <dbReference type="PROSITE" id="PS50054"/>
    </source>
</evidence>
<dbReference type="EMBL" id="QEAP01000234">
    <property type="protein sequence ID" value="TPX72018.1"/>
    <property type="molecule type" value="Genomic_DNA"/>
</dbReference>
<dbReference type="InterPro" id="IPR020422">
    <property type="entry name" value="TYR_PHOSPHATASE_DUAL_dom"/>
</dbReference>